<name>A0A183FFQ2_HELPZ</name>
<evidence type="ECO:0000313" key="3">
    <source>
        <dbReference type="WBParaSite" id="HPBE_0000537801-mRNA-1"/>
    </source>
</evidence>
<evidence type="ECO:0000313" key="2">
    <source>
        <dbReference type="Proteomes" id="UP000050761"/>
    </source>
</evidence>
<sequence length="182" mass="20266">MAPTGGPQKRTDLIFESLSKGYKSFIAQYSDEVQRLRDELADASATQSKRIKDVSYADPQPSMPGAEACPGVLLLPVRLHTHCRGGGGLVSHRTFWPHVCVRVDRSNYPPPCCVDRAALIRFVMIIRELVLPYKLLGVCSAAGRRCRLTYAAKRAILAPIEHSDEAFMTVLRSVFYLLCRCI</sequence>
<reference evidence="1 2" key="1">
    <citation type="submission" date="2018-11" db="EMBL/GenBank/DDBJ databases">
        <authorList>
            <consortium name="Pathogen Informatics"/>
        </authorList>
    </citation>
    <scope>NUCLEOTIDE SEQUENCE [LARGE SCALE GENOMIC DNA]</scope>
</reference>
<keyword evidence="2" id="KW-1185">Reference proteome</keyword>
<accession>A0A3P7WT84</accession>
<dbReference type="AlphaFoldDB" id="A0A183FFQ2"/>
<dbReference type="OrthoDB" id="5861869at2759"/>
<organism evidence="2 3">
    <name type="scientific">Heligmosomoides polygyrus</name>
    <name type="common">Parasitic roundworm</name>
    <dbReference type="NCBI Taxonomy" id="6339"/>
    <lineage>
        <taxon>Eukaryota</taxon>
        <taxon>Metazoa</taxon>
        <taxon>Ecdysozoa</taxon>
        <taxon>Nematoda</taxon>
        <taxon>Chromadorea</taxon>
        <taxon>Rhabditida</taxon>
        <taxon>Rhabditina</taxon>
        <taxon>Rhabditomorpha</taxon>
        <taxon>Strongyloidea</taxon>
        <taxon>Heligmosomidae</taxon>
        <taxon>Heligmosomoides</taxon>
    </lineage>
</organism>
<accession>A0A183FFQ2</accession>
<gene>
    <name evidence="1" type="ORF">HPBE_LOCUS5379</name>
</gene>
<dbReference type="EMBL" id="UZAH01025459">
    <property type="protein sequence ID" value="VDO64340.1"/>
    <property type="molecule type" value="Genomic_DNA"/>
</dbReference>
<dbReference type="WBParaSite" id="HPBE_0000537801-mRNA-1">
    <property type="protein sequence ID" value="HPBE_0000537801-mRNA-1"/>
    <property type="gene ID" value="HPBE_0000537801"/>
</dbReference>
<dbReference type="Proteomes" id="UP000050761">
    <property type="component" value="Unassembled WGS sequence"/>
</dbReference>
<protein>
    <submittedName>
        <fullName evidence="3">Syntaxin-18</fullName>
    </submittedName>
</protein>
<proteinExistence type="predicted"/>
<reference evidence="3" key="2">
    <citation type="submission" date="2019-09" db="UniProtKB">
        <authorList>
            <consortium name="WormBaseParasite"/>
        </authorList>
    </citation>
    <scope>IDENTIFICATION</scope>
</reference>
<evidence type="ECO:0000313" key="1">
    <source>
        <dbReference type="EMBL" id="VDO64340.1"/>
    </source>
</evidence>